<feature type="domain" description="Xylanase inhibitor C-terminal" evidence="3">
    <location>
        <begin position="226"/>
        <end position="309"/>
    </location>
</feature>
<comment type="caution">
    <text evidence="5">The sequence shown here is derived from an EMBL/GenBank/DDBJ whole genome shotgun (WGS) entry which is preliminary data.</text>
</comment>
<dbReference type="OrthoDB" id="1258937at2759"/>
<dbReference type="Gene3D" id="2.40.70.10">
    <property type="entry name" value="Acid Proteases"/>
    <property type="match status" value="2"/>
</dbReference>
<dbReference type="GO" id="GO:0004190">
    <property type="term" value="F:aspartic-type endopeptidase activity"/>
    <property type="evidence" value="ECO:0007669"/>
    <property type="project" value="InterPro"/>
</dbReference>
<dbReference type="InterPro" id="IPR021109">
    <property type="entry name" value="Peptidase_aspartic_dom_sf"/>
</dbReference>
<dbReference type="EMBL" id="CM022218">
    <property type="protein sequence ID" value="KAF7032947.1"/>
    <property type="molecule type" value="Genomic_DNA"/>
</dbReference>
<evidence type="ECO:0008006" key="6">
    <source>
        <dbReference type="Google" id="ProtNLM"/>
    </source>
</evidence>
<comment type="similarity">
    <text evidence="1">Belongs to the peptidase A1 family.</text>
</comment>
<evidence type="ECO:0000313" key="5">
    <source>
        <dbReference type="EMBL" id="KAF7032947.1"/>
    </source>
</evidence>
<evidence type="ECO:0000256" key="2">
    <source>
        <dbReference type="SAM" id="MobiDB-lite"/>
    </source>
</evidence>
<dbReference type="PANTHER" id="PTHR47965">
    <property type="entry name" value="ASPARTYL PROTEASE-RELATED"/>
    <property type="match status" value="1"/>
</dbReference>
<protein>
    <recommendedName>
        <fullName evidence="6">Xylanase inhibitor N-terminal domain-containing protein</fullName>
    </recommendedName>
</protein>
<evidence type="ECO:0000259" key="4">
    <source>
        <dbReference type="Pfam" id="PF14543"/>
    </source>
</evidence>
<feature type="region of interest" description="Disordered" evidence="2">
    <location>
        <begin position="1"/>
        <end position="30"/>
    </location>
</feature>
<reference evidence="5" key="1">
    <citation type="journal article" date="2017" name="Gigascience">
        <title>The first near-complete assembly of the hexaploid bread wheat genome, Triticum aestivum.</title>
        <authorList>
            <person name="Zimin A.V."/>
            <person name="Puiu D."/>
            <person name="Hall R."/>
            <person name="Kingan S."/>
            <person name="Clavijo B.J."/>
            <person name="Salzberg S.L."/>
        </authorList>
    </citation>
    <scope>NUCLEOTIDE SEQUENCE</scope>
    <source>
        <tissue evidence="5">Leaf</tissue>
    </source>
</reference>
<dbReference type="SUPFAM" id="SSF50630">
    <property type="entry name" value="Acid proteases"/>
    <property type="match status" value="1"/>
</dbReference>
<dbReference type="Proteomes" id="UP000815260">
    <property type="component" value="Chromosome 3B"/>
</dbReference>
<dbReference type="InterPro" id="IPR032861">
    <property type="entry name" value="TAXi_N"/>
</dbReference>
<dbReference type="InterPro" id="IPR001461">
    <property type="entry name" value="Aspartic_peptidase_A1"/>
</dbReference>
<dbReference type="InterPro" id="IPR032799">
    <property type="entry name" value="TAXi_C"/>
</dbReference>
<dbReference type="PANTHER" id="PTHR47965:SF35">
    <property type="entry name" value="XYLANASE INHIBITOR"/>
    <property type="match status" value="1"/>
</dbReference>
<name>A0A9R1JXB1_WHEAT</name>
<feature type="domain" description="Xylanase inhibitor N-terminal" evidence="4">
    <location>
        <begin position="44"/>
        <end position="154"/>
    </location>
</feature>
<proteinExistence type="inferred from homology"/>
<dbReference type="Pfam" id="PF14543">
    <property type="entry name" value="TAXi_N"/>
    <property type="match status" value="1"/>
</dbReference>
<evidence type="ECO:0000259" key="3">
    <source>
        <dbReference type="Pfam" id="PF14541"/>
    </source>
</evidence>
<sequence length="392" mass="40742">GTTAPPRPGHLTRCAGVVPTSSGARTGPKDPATSLYTIPFHQGASLVLDIAGPLVWSTCQRGDLPTDIPCSSPTCLLANAYPAPGCPASSCGSDRHHKPCKAYPYNPVTGACAAGSLARTTLVASTTNGNYPVSEVNVRVLAACAPRKLLASLPRAPLAWPGSGLRPGAAGSGGVHPEGRQQVPPLPPSGGPGVAIFGGGPLPWPQLTRSMPYTPLVTKGGSPAHYISVKAIQVEDTRVSVSERALVMLSTRLPYAMLRRDVYRPLVDAFTKALAAQPANGAPVARAVKPVAPFELCYDTKSLGNNPGGYWCRTSGWRSTAGVTGDDWEKLHGGRQAGDGVRWVRGDEGGGCRRRQGAGGDTRRSPVGGTRARLRHGEEAARVSQAATLYGL</sequence>
<dbReference type="Pfam" id="PF14541">
    <property type="entry name" value="TAXi_C"/>
    <property type="match status" value="1"/>
</dbReference>
<dbReference type="GO" id="GO:0006508">
    <property type="term" value="P:proteolysis"/>
    <property type="evidence" value="ECO:0007669"/>
    <property type="project" value="InterPro"/>
</dbReference>
<reference evidence="5" key="2">
    <citation type="submission" date="2020-03" db="EMBL/GenBank/DDBJ databases">
        <title>The second near-complete assembly of the hexaploid bread wheat (Triticum aestivum) genome.</title>
        <authorList>
            <person name="Zimin A.V."/>
            <person name="Puiu D."/>
            <person name="Shumante A."/>
            <person name="Alonge M."/>
            <person name="Salzberg S.L."/>
        </authorList>
    </citation>
    <scope>NUCLEOTIDE SEQUENCE</scope>
    <source>
        <tissue evidence="5">Leaf</tissue>
    </source>
</reference>
<organism evidence="5">
    <name type="scientific">Triticum aestivum</name>
    <name type="common">Wheat</name>
    <dbReference type="NCBI Taxonomy" id="4565"/>
    <lineage>
        <taxon>Eukaryota</taxon>
        <taxon>Viridiplantae</taxon>
        <taxon>Streptophyta</taxon>
        <taxon>Embryophyta</taxon>
        <taxon>Tracheophyta</taxon>
        <taxon>Spermatophyta</taxon>
        <taxon>Magnoliopsida</taxon>
        <taxon>Liliopsida</taxon>
        <taxon>Poales</taxon>
        <taxon>Poaceae</taxon>
        <taxon>BOP clade</taxon>
        <taxon>Pooideae</taxon>
        <taxon>Triticodae</taxon>
        <taxon>Triticeae</taxon>
        <taxon>Triticinae</taxon>
        <taxon>Triticum</taxon>
    </lineage>
</organism>
<evidence type="ECO:0000256" key="1">
    <source>
        <dbReference type="ARBA" id="ARBA00007447"/>
    </source>
</evidence>
<dbReference type="AlphaFoldDB" id="A0A9R1JXB1"/>
<feature type="non-terminal residue" evidence="5">
    <location>
        <position position="1"/>
    </location>
</feature>
<feature type="region of interest" description="Disordered" evidence="2">
    <location>
        <begin position="164"/>
        <end position="192"/>
    </location>
</feature>
<gene>
    <name evidence="5" type="ORF">CFC21_044077</name>
</gene>
<feature type="non-terminal residue" evidence="5">
    <location>
        <position position="392"/>
    </location>
</feature>
<accession>A0A9R1JXB1</accession>
<feature type="region of interest" description="Disordered" evidence="2">
    <location>
        <begin position="344"/>
        <end position="370"/>
    </location>
</feature>